<dbReference type="InterPro" id="IPR012972">
    <property type="entry name" value="NLE"/>
</dbReference>
<name>A0A0C3FLR0_PILCF</name>
<evidence type="ECO:0000256" key="7">
    <source>
        <dbReference type="PROSITE-ProRule" id="PRU00221"/>
    </source>
</evidence>
<keyword evidence="2 6" id="KW-0698">rRNA processing</keyword>
<feature type="repeat" description="WD" evidence="7">
    <location>
        <begin position="191"/>
        <end position="223"/>
    </location>
</feature>
<feature type="domain" description="NLE" evidence="8">
    <location>
        <begin position="13"/>
        <end position="71"/>
    </location>
</feature>
<accession>A0A0C3FLR0</accession>
<dbReference type="GO" id="GO:0005730">
    <property type="term" value="C:nucleolus"/>
    <property type="evidence" value="ECO:0007669"/>
    <property type="project" value="UniProtKB-SubCell"/>
</dbReference>
<dbReference type="PROSITE" id="PS50294">
    <property type="entry name" value="WD_REPEATS_REGION"/>
    <property type="match status" value="2"/>
</dbReference>
<keyword evidence="4" id="KW-0677">Repeat</keyword>
<protein>
    <recommendedName>
        <fullName evidence="6">Ribosome biogenesis protein YTM1</fullName>
    </recommendedName>
</protein>
<evidence type="ECO:0000313" key="10">
    <source>
        <dbReference type="Proteomes" id="UP000054166"/>
    </source>
</evidence>
<reference evidence="10" key="2">
    <citation type="submission" date="2015-01" db="EMBL/GenBank/DDBJ databases">
        <title>Evolutionary Origins and Diversification of the Mycorrhizal Mutualists.</title>
        <authorList>
            <consortium name="DOE Joint Genome Institute"/>
            <consortium name="Mycorrhizal Genomics Consortium"/>
            <person name="Kohler A."/>
            <person name="Kuo A."/>
            <person name="Nagy L.G."/>
            <person name="Floudas D."/>
            <person name="Copeland A."/>
            <person name="Barry K.W."/>
            <person name="Cichocki N."/>
            <person name="Veneault-Fourrey C."/>
            <person name="LaButti K."/>
            <person name="Lindquist E.A."/>
            <person name="Lipzen A."/>
            <person name="Lundell T."/>
            <person name="Morin E."/>
            <person name="Murat C."/>
            <person name="Riley R."/>
            <person name="Ohm R."/>
            <person name="Sun H."/>
            <person name="Tunlid A."/>
            <person name="Henrissat B."/>
            <person name="Grigoriev I.V."/>
            <person name="Hibbett D.S."/>
            <person name="Martin F."/>
        </authorList>
    </citation>
    <scope>NUCLEOTIDE SEQUENCE [LARGE SCALE GENOMIC DNA]</scope>
    <source>
        <strain evidence="10">F 1598</strain>
    </source>
</reference>
<feature type="repeat" description="WD" evidence="7">
    <location>
        <begin position="266"/>
        <end position="308"/>
    </location>
</feature>
<comment type="function">
    <text evidence="6">Component of the NOP7 complex, which is required for maturation of the 25S and 5.8S ribosomal RNAs and formation of the 60S ribosome.</text>
</comment>
<dbReference type="PANTHER" id="PTHR19855:SF11">
    <property type="entry name" value="RIBOSOME BIOGENESIS PROTEIN WDR12"/>
    <property type="match status" value="1"/>
</dbReference>
<keyword evidence="3 7" id="KW-0853">WD repeat</keyword>
<sequence>MASTSNVGPSHPVLFTTKTPYPLPSQKFMIPSTWKRYQLSQLINKALSLSKPIPFDFLVRGEILRGSLGEWCAEKGAGEEETLEIEYVESVMPPEKMSSLPHEDWVSSVSCQIQGFFLTTSYDGHIRSFDYSQKLINSTQAHFAPISSLCVIPTSDSDSDSLLLATSSHDLTGHLTKISPASSASQSIASLHLHTAPLSSITTSHTGAHLLTSSWDGLIGVWDTTIPTTDEVPLDEVERHDRDRKKRRKIADDVEKAIRKAPVTVLKGHAARVSKVVFGKDETKVAYSCGFDSTVKMWDVENGFCTNTITASEKPFLDLAITSDGQTALAASTDRTISLYDLRSTTTHSTTAISTLKHAATPSCISPSAISSYQVVSGAYDGIVRLWDLRSVKSVMASFKTWDGEKKVLSVDWKRGVVGVGGEGGLEVWKIGENNS</sequence>
<keyword evidence="5 6" id="KW-0539">Nucleus</keyword>
<evidence type="ECO:0000256" key="6">
    <source>
        <dbReference type="HAMAP-Rule" id="MF_03029"/>
    </source>
</evidence>
<dbReference type="HOGENOM" id="CLU_000288_57_0_1"/>
<feature type="repeat" description="WD" evidence="7">
    <location>
        <begin position="375"/>
        <end position="397"/>
    </location>
</feature>
<dbReference type="InterPro" id="IPR015943">
    <property type="entry name" value="WD40/YVTN_repeat-like_dom_sf"/>
</dbReference>
<comment type="subunit">
    <text evidence="6">Component of the NOP7 complex, composed of ERB1, NOP7 and YTM1. Within the NOP7 complex ERB1 appears to interact directly with NOP7 and YTM1. The NOP7 complex also associates with the 66S pre-ribosome.</text>
</comment>
<gene>
    <name evidence="6" type="primary">YTM1</name>
    <name evidence="9" type="ORF">PILCRDRAFT_822365</name>
</gene>
<dbReference type="GO" id="GO:0000463">
    <property type="term" value="P:maturation of LSU-rRNA from tricistronic rRNA transcript (SSU-rRNA, 5.8S rRNA, LSU-rRNA)"/>
    <property type="evidence" value="ECO:0007669"/>
    <property type="project" value="UniProtKB-UniRule"/>
</dbReference>
<dbReference type="InterPro" id="IPR020472">
    <property type="entry name" value="WD40_PAC1"/>
</dbReference>
<dbReference type="InterPro" id="IPR036322">
    <property type="entry name" value="WD40_repeat_dom_sf"/>
</dbReference>
<keyword evidence="10" id="KW-1185">Reference proteome</keyword>
<dbReference type="HAMAP" id="MF_03029">
    <property type="entry name" value="WDR12"/>
    <property type="match status" value="1"/>
</dbReference>
<dbReference type="AlphaFoldDB" id="A0A0C3FLR0"/>
<dbReference type="FunCoup" id="A0A0C3FLR0">
    <property type="interactions" value="444"/>
</dbReference>
<dbReference type="STRING" id="765440.A0A0C3FLR0"/>
<dbReference type="InterPro" id="IPR028599">
    <property type="entry name" value="WDR12/Ytm1"/>
</dbReference>
<dbReference type="InParanoid" id="A0A0C3FLR0"/>
<organism evidence="9 10">
    <name type="scientific">Piloderma croceum (strain F 1598)</name>
    <dbReference type="NCBI Taxonomy" id="765440"/>
    <lineage>
        <taxon>Eukaryota</taxon>
        <taxon>Fungi</taxon>
        <taxon>Dikarya</taxon>
        <taxon>Basidiomycota</taxon>
        <taxon>Agaricomycotina</taxon>
        <taxon>Agaricomycetes</taxon>
        <taxon>Agaricomycetidae</taxon>
        <taxon>Atheliales</taxon>
        <taxon>Atheliaceae</taxon>
        <taxon>Piloderma</taxon>
    </lineage>
</organism>
<dbReference type="Proteomes" id="UP000054166">
    <property type="component" value="Unassembled WGS sequence"/>
</dbReference>
<dbReference type="Gene3D" id="2.130.10.10">
    <property type="entry name" value="YVTN repeat-like/Quinoprotein amine dehydrogenase"/>
    <property type="match status" value="1"/>
</dbReference>
<dbReference type="Pfam" id="PF08154">
    <property type="entry name" value="NLE"/>
    <property type="match status" value="1"/>
</dbReference>
<dbReference type="PROSITE" id="PS00678">
    <property type="entry name" value="WD_REPEATS_1"/>
    <property type="match status" value="2"/>
</dbReference>
<evidence type="ECO:0000256" key="2">
    <source>
        <dbReference type="ARBA" id="ARBA00022552"/>
    </source>
</evidence>
<dbReference type="GO" id="GO:0000466">
    <property type="term" value="P:maturation of 5.8S rRNA from tricistronic rRNA transcript (SSU-rRNA, 5.8S rRNA, LSU-rRNA)"/>
    <property type="evidence" value="ECO:0007669"/>
    <property type="project" value="UniProtKB-UniRule"/>
</dbReference>
<reference evidence="9 10" key="1">
    <citation type="submission" date="2014-04" db="EMBL/GenBank/DDBJ databases">
        <authorList>
            <consortium name="DOE Joint Genome Institute"/>
            <person name="Kuo A."/>
            <person name="Tarkka M."/>
            <person name="Buscot F."/>
            <person name="Kohler A."/>
            <person name="Nagy L.G."/>
            <person name="Floudas D."/>
            <person name="Copeland A."/>
            <person name="Barry K.W."/>
            <person name="Cichocki N."/>
            <person name="Veneault-Fourrey C."/>
            <person name="LaButti K."/>
            <person name="Lindquist E.A."/>
            <person name="Lipzen A."/>
            <person name="Lundell T."/>
            <person name="Morin E."/>
            <person name="Murat C."/>
            <person name="Sun H."/>
            <person name="Tunlid A."/>
            <person name="Henrissat B."/>
            <person name="Grigoriev I.V."/>
            <person name="Hibbett D.S."/>
            <person name="Martin F."/>
            <person name="Nordberg H.P."/>
            <person name="Cantor M.N."/>
            <person name="Hua S.X."/>
        </authorList>
    </citation>
    <scope>NUCLEOTIDE SEQUENCE [LARGE SCALE GENOMIC DNA]</scope>
    <source>
        <strain evidence="9 10">F 1598</strain>
    </source>
</reference>
<comment type="subcellular location">
    <subcellularLocation>
        <location evidence="6">Nucleus</location>
        <location evidence="6">Nucleolus</location>
    </subcellularLocation>
    <subcellularLocation>
        <location evidence="6">Nucleus</location>
        <location evidence="6">Nucleoplasm</location>
    </subcellularLocation>
</comment>
<dbReference type="EMBL" id="KN833003">
    <property type="protein sequence ID" value="KIM80624.1"/>
    <property type="molecule type" value="Genomic_DNA"/>
</dbReference>
<dbReference type="GO" id="GO:0005654">
    <property type="term" value="C:nucleoplasm"/>
    <property type="evidence" value="ECO:0007669"/>
    <property type="project" value="UniProtKB-SubCell"/>
</dbReference>
<evidence type="ECO:0000256" key="4">
    <source>
        <dbReference type="ARBA" id="ARBA00022737"/>
    </source>
</evidence>
<dbReference type="GO" id="GO:0043021">
    <property type="term" value="F:ribonucleoprotein complex binding"/>
    <property type="evidence" value="ECO:0007669"/>
    <property type="project" value="UniProtKB-UniRule"/>
</dbReference>
<evidence type="ECO:0000259" key="8">
    <source>
        <dbReference type="Pfam" id="PF08154"/>
    </source>
</evidence>
<dbReference type="PRINTS" id="PR00320">
    <property type="entry name" value="GPROTEINBRPT"/>
</dbReference>
<dbReference type="OrthoDB" id="10251381at2759"/>
<proteinExistence type="inferred from homology"/>
<evidence type="ECO:0000256" key="5">
    <source>
        <dbReference type="ARBA" id="ARBA00023242"/>
    </source>
</evidence>
<dbReference type="PROSITE" id="PS50082">
    <property type="entry name" value="WD_REPEATS_2"/>
    <property type="match status" value="3"/>
</dbReference>
<dbReference type="SMART" id="SM00320">
    <property type="entry name" value="WD40"/>
    <property type="match status" value="6"/>
</dbReference>
<dbReference type="InterPro" id="IPR019775">
    <property type="entry name" value="WD40_repeat_CS"/>
</dbReference>
<dbReference type="SUPFAM" id="SSF50978">
    <property type="entry name" value="WD40 repeat-like"/>
    <property type="match status" value="1"/>
</dbReference>
<dbReference type="Pfam" id="PF00400">
    <property type="entry name" value="WD40"/>
    <property type="match status" value="5"/>
</dbReference>
<evidence type="ECO:0000256" key="3">
    <source>
        <dbReference type="ARBA" id="ARBA00022574"/>
    </source>
</evidence>
<keyword evidence="1 6" id="KW-0690">Ribosome biogenesis</keyword>
<comment type="similarity">
    <text evidence="6">Belongs to the WD repeat WDR12/YTM1 family.</text>
</comment>
<dbReference type="InterPro" id="IPR001680">
    <property type="entry name" value="WD40_rpt"/>
</dbReference>
<evidence type="ECO:0000313" key="9">
    <source>
        <dbReference type="EMBL" id="KIM80624.1"/>
    </source>
</evidence>
<evidence type="ECO:0000256" key="1">
    <source>
        <dbReference type="ARBA" id="ARBA00022517"/>
    </source>
</evidence>
<dbReference type="PANTHER" id="PTHR19855">
    <property type="entry name" value="WD40 REPEAT PROTEIN 12, 37"/>
    <property type="match status" value="1"/>
</dbReference>
<dbReference type="GO" id="GO:0030687">
    <property type="term" value="C:preribosome, large subunit precursor"/>
    <property type="evidence" value="ECO:0007669"/>
    <property type="project" value="UniProtKB-UniRule"/>
</dbReference>